<dbReference type="RefSeq" id="WP_008928588.1">
    <property type="nucleotide sequence ID" value="NZ_AMRJ01000008.1"/>
</dbReference>
<dbReference type="InterPro" id="IPR025392">
    <property type="entry name" value="DUF4124"/>
</dbReference>
<feature type="domain" description="DUF4124" evidence="2">
    <location>
        <begin position="60"/>
        <end position="98"/>
    </location>
</feature>
<evidence type="ECO:0000256" key="1">
    <source>
        <dbReference type="SAM" id="MobiDB-lite"/>
    </source>
</evidence>
<feature type="compositionally biased region" description="Basic and acidic residues" evidence="1">
    <location>
        <begin position="99"/>
        <end position="113"/>
    </location>
</feature>
<evidence type="ECO:0000313" key="4">
    <source>
        <dbReference type="Proteomes" id="UP000010164"/>
    </source>
</evidence>
<organism evidence="3 4">
    <name type="scientific">Alcanivorax hongdengensis A-11-3</name>
    <dbReference type="NCBI Taxonomy" id="1177179"/>
    <lineage>
        <taxon>Bacteria</taxon>
        <taxon>Pseudomonadati</taxon>
        <taxon>Pseudomonadota</taxon>
        <taxon>Gammaproteobacteria</taxon>
        <taxon>Oceanospirillales</taxon>
        <taxon>Alcanivoracaceae</taxon>
        <taxon>Alcanivorax</taxon>
    </lineage>
</organism>
<dbReference type="Pfam" id="PF13511">
    <property type="entry name" value="DUF4124"/>
    <property type="match status" value="1"/>
</dbReference>
<name>L0WDB2_9GAMM</name>
<dbReference type="Proteomes" id="UP000010164">
    <property type="component" value="Unassembled WGS sequence"/>
</dbReference>
<dbReference type="AlphaFoldDB" id="L0WDB2"/>
<keyword evidence="4" id="KW-1185">Reference proteome</keyword>
<gene>
    <name evidence="3" type="ORF">A11A3_07038</name>
</gene>
<dbReference type="EMBL" id="AMRJ01000008">
    <property type="protein sequence ID" value="EKF74758.1"/>
    <property type="molecule type" value="Genomic_DNA"/>
</dbReference>
<comment type="caution">
    <text evidence="3">The sequence shown here is derived from an EMBL/GenBank/DDBJ whole genome shotgun (WGS) entry which is preliminary data.</text>
</comment>
<sequence length="113" mass="12859">MRYLIIVIVLVAAVMAALFTLPVKNGNPVLNWQYVRDNWQQPQRWLDHPQALVNGRTDGSAELYRWRDRAGNWQYGQIPPAGVRAETVTVKAPTTMTSEDMRGGKRAADEQQH</sequence>
<dbReference type="STRING" id="1177179.A11A3_07038"/>
<dbReference type="PATRIC" id="fig|1177179.3.peg.1415"/>
<accession>L0WDB2</accession>
<reference evidence="3 4" key="1">
    <citation type="journal article" date="2012" name="J. Bacteriol.">
        <title>Genome Sequence of the Alkane-Degrading Bacterium Alcanivorax hongdengensis Type Strain A-11-3.</title>
        <authorList>
            <person name="Lai Q."/>
            <person name="Shao Z."/>
        </authorList>
    </citation>
    <scope>NUCLEOTIDE SEQUENCE [LARGE SCALE GENOMIC DNA]</scope>
    <source>
        <strain evidence="3 4">A-11-3</strain>
    </source>
</reference>
<feature type="region of interest" description="Disordered" evidence="1">
    <location>
        <begin position="92"/>
        <end position="113"/>
    </location>
</feature>
<evidence type="ECO:0000259" key="2">
    <source>
        <dbReference type="Pfam" id="PF13511"/>
    </source>
</evidence>
<protein>
    <recommendedName>
        <fullName evidence="2">DUF4124 domain-containing protein</fullName>
    </recommendedName>
</protein>
<evidence type="ECO:0000313" key="3">
    <source>
        <dbReference type="EMBL" id="EKF74758.1"/>
    </source>
</evidence>
<proteinExistence type="predicted"/>
<dbReference type="OrthoDB" id="6079871at2"/>